<organism evidence="2 3">
    <name type="scientific">Epilithonimonas lactis</name>
    <dbReference type="NCBI Taxonomy" id="421072"/>
    <lineage>
        <taxon>Bacteria</taxon>
        <taxon>Pseudomonadati</taxon>
        <taxon>Bacteroidota</taxon>
        <taxon>Flavobacteriia</taxon>
        <taxon>Flavobacteriales</taxon>
        <taxon>Weeksellaceae</taxon>
        <taxon>Chryseobacterium group</taxon>
        <taxon>Epilithonimonas</taxon>
    </lineage>
</organism>
<evidence type="ECO:0000313" key="2">
    <source>
        <dbReference type="EMBL" id="KFC18916.1"/>
    </source>
</evidence>
<accession>A0A085B8X1</accession>
<feature type="transmembrane region" description="Helical" evidence="1">
    <location>
        <begin position="7"/>
        <end position="30"/>
    </location>
</feature>
<dbReference type="STRING" id="421072.SAMN04488097_3611"/>
<evidence type="ECO:0000256" key="1">
    <source>
        <dbReference type="SAM" id="Phobius"/>
    </source>
</evidence>
<proteinExistence type="predicted"/>
<keyword evidence="1" id="KW-0812">Transmembrane</keyword>
<keyword evidence="1" id="KW-0472">Membrane</keyword>
<gene>
    <name evidence="2" type="ORF">IO89_15405</name>
</gene>
<keyword evidence="3" id="KW-1185">Reference proteome</keyword>
<sequence length="149" mass="17311">MNPDPSVSIGILILVPFVVILNLIIALILYFIKKEFVSLFLVNSIIAGILMFYLFGKGVDRYQNERLESWNFRLQNTTYNITHWKLENTFSMSESNNPGSSTGFLDGKFIKKGNEYYLQTDTTEFIIKNGYLYKFRNEGDSIKLNKIKR</sequence>
<evidence type="ECO:0000313" key="3">
    <source>
        <dbReference type="Proteomes" id="UP000028623"/>
    </source>
</evidence>
<dbReference type="Proteomes" id="UP000028623">
    <property type="component" value="Unassembled WGS sequence"/>
</dbReference>
<comment type="caution">
    <text evidence="2">The sequence shown here is derived from an EMBL/GenBank/DDBJ whole genome shotgun (WGS) entry which is preliminary data.</text>
</comment>
<feature type="transmembrane region" description="Helical" evidence="1">
    <location>
        <begin position="36"/>
        <end position="56"/>
    </location>
</feature>
<dbReference type="EMBL" id="JPLY01000005">
    <property type="protein sequence ID" value="KFC18916.1"/>
    <property type="molecule type" value="Genomic_DNA"/>
</dbReference>
<name>A0A085B8X1_9FLAO</name>
<reference evidence="2 3" key="1">
    <citation type="submission" date="2014-07" db="EMBL/GenBank/DDBJ databases">
        <title>Epilithonimonas lactis LMG 22401 Genome.</title>
        <authorList>
            <person name="Pipes S.E."/>
            <person name="Stropko S.J."/>
        </authorList>
    </citation>
    <scope>NUCLEOTIDE SEQUENCE [LARGE SCALE GENOMIC DNA]</scope>
    <source>
        <strain evidence="2 3">LMG 24401</strain>
    </source>
</reference>
<dbReference type="eggNOG" id="ENOG5033IEY">
    <property type="taxonomic scope" value="Bacteria"/>
</dbReference>
<keyword evidence="1" id="KW-1133">Transmembrane helix</keyword>
<protein>
    <submittedName>
        <fullName evidence="2">Uncharacterized protein</fullName>
    </submittedName>
</protein>
<dbReference type="AlphaFoldDB" id="A0A085B8X1"/>